<protein>
    <submittedName>
        <fullName evidence="3">YgiW/YdeI family stress tolerance OB fold protein</fullName>
    </submittedName>
</protein>
<dbReference type="EMBL" id="JAJJVQ010000014">
    <property type="protein sequence ID" value="MCO5784411.1"/>
    <property type="molecule type" value="Genomic_DNA"/>
</dbReference>
<name>A0ABT1BEY2_9ENTR</name>
<evidence type="ECO:0000313" key="4">
    <source>
        <dbReference type="Proteomes" id="UP001139290"/>
    </source>
</evidence>
<organism evidence="3 4">
    <name type="scientific">Citrobacter meridianamericanus</name>
    <dbReference type="NCBI Taxonomy" id="2894201"/>
    <lineage>
        <taxon>Bacteria</taxon>
        <taxon>Pseudomonadati</taxon>
        <taxon>Pseudomonadota</taxon>
        <taxon>Gammaproteobacteria</taxon>
        <taxon>Enterobacterales</taxon>
        <taxon>Enterobacteriaceae</taxon>
        <taxon>Citrobacter</taxon>
    </lineage>
</organism>
<dbReference type="Pfam" id="PF04076">
    <property type="entry name" value="BOF"/>
    <property type="match status" value="1"/>
</dbReference>
<dbReference type="InterPro" id="IPR005220">
    <property type="entry name" value="CarO-like"/>
</dbReference>
<gene>
    <name evidence="3" type="ORF">LOD26_24335</name>
</gene>
<dbReference type="SUPFAM" id="SSF101756">
    <property type="entry name" value="Hypothetical protein YgiW"/>
    <property type="match status" value="1"/>
</dbReference>
<dbReference type="Gene3D" id="2.40.50.200">
    <property type="entry name" value="Bacterial OB-fold"/>
    <property type="match status" value="1"/>
</dbReference>
<dbReference type="NCBIfam" id="NF033674">
    <property type="entry name" value="stress_OB_fold"/>
    <property type="match status" value="1"/>
</dbReference>
<keyword evidence="4" id="KW-1185">Reference proteome</keyword>
<dbReference type="InterPro" id="IPR016052">
    <property type="entry name" value="YgiW/YdeI"/>
</dbReference>
<accession>A0ABT1BEY2</accession>
<feature type="signal peptide" evidence="2">
    <location>
        <begin position="1"/>
        <end position="20"/>
    </location>
</feature>
<reference evidence="3" key="1">
    <citation type="submission" date="2021-11" db="EMBL/GenBank/DDBJ databases">
        <title>Citrobacter meridianamericanus sp. nov. isolated from soil.</title>
        <authorList>
            <person name="Furlan J.P.R."/>
            <person name="Stehling E.G."/>
        </authorList>
    </citation>
    <scope>NUCLEOTIDE SEQUENCE</scope>
    <source>
        <strain evidence="3">BR102</strain>
    </source>
</reference>
<dbReference type="Proteomes" id="UP001139290">
    <property type="component" value="Unassembled WGS sequence"/>
</dbReference>
<keyword evidence="1 2" id="KW-0732">Signal</keyword>
<evidence type="ECO:0000313" key="3">
    <source>
        <dbReference type="EMBL" id="MCO5784411.1"/>
    </source>
</evidence>
<evidence type="ECO:0000256" key="2">
    <source>
        <dbReference type="SAM" id="SignalP"/>
    </source>
</evidence>
<feature type="chain" id="PRO_5046900182" evidence="2">
    <location>
        <begin position="21"/>
        <end position="137"/>
    </location>
</feature>
<evidence type="ECO:0000256" key="1">
    <source>
        <dbReference type="ARBA" id="ARBA00022729"/>
    </source>
</evidence>
<proteinExistence type="predicted"/>
<comment type="caution">
    <text evidence="3">The sequence shown here is derived from an EMBL/GenBank/DDBJ whole genome shotgun (WGS) entry which is preliminary data.</text>
</comment>
<dbReference type="NCBIfam" id="TIGR00156">
    <property type="entry name" value="YgiW/YdeI family stress tolerance OB fold protein"/>
    <property type="match status" value="1"/>
</dbReference>
<dbReference type="PANTHER" id="PTHR36571:SF1">
    <property type="entry name" value="PROTEIN YGIW"/>
    <property type="match status" value="1"/>
</dbReference>
<sequence>MKKIIAVATLLAIVSVPVFAAGTGGGFNGPVSTSPASQVQKSAGGFNDADARISGAADIDKMNDGTWVKLRGNIVEHLSGDHYLFRDASGTVNVEIDHKYWNGVTASPQDKVEIQGKIDKEWNNTRVDVKQISKISQ</sequence>
<dbReference type="RefSeq" id="WP_252839040.1">
    <property type="nucleotide sequence ID" value="NZ_JAJJVQ010000014.1"/>
</dbReference>
<dbReference type="PANTHER" id="PTHR36571">
    <property type="entry name" value="PROTEIN YGIW"/>
    <property type="match status" value="1"/>
</dbReference>
<dbReference type="InterPro" id="IPR036700">
    <property type="entry name" value="BOBF_sf"/>
</dbReference>